<evidence type="ECO:0008006" key="3">
    <source>
        <dbReference type="Google" id="ProtNLM"/>
    </source>
</evidence>
<dbReference type="InterPro" id="IPR025004">
    <property type="entry name" value="SenN/SenS"/>
</dbReference>
<accession>A0A917EV72</accession>
<dbReference type="EMBL" id="BMEL01000001">
    <property type="protein sequence ID" value="GGF10272.1"/>
    <property type="molecule type" value="Genomic_DNA"/>
</dbReference>
<gene>
    <name evidence="1" type="ORF">GCM10010954_06010</name>
</gene>
<dbReference type="Proteomes" id="UP000660110">
    <property type="component" value="Unassembled WGS sequence"/>
</dbReference>
<reference evidence="1" key="2">
    <citation type="submission" date="2020-09" db="EMBL/GenBank/DDBJ databases">
        <authorList>
            <person name="Sun Q."/>
            <person name="Zhou Y."/>
        </authorList>
    </citation>
    <scope>NUCLEOTIDE SEQUENCE</scope>
    <source>
        <strain evidence="1">CGMCC 1.12153</strain>
    </source>
</reference>
<evidence type="ECO:0000313" key="1">
    <source>
        <dbReference type="EMBL" id="GGF10272.1"/>
    </source>
</evidence>
<organism evidence="1 2">
    <name type="scientific">Halobacillus andaensis</name>
    <dbReference type="NCBI Taxonomy" id="1176239"/>
    <lineage>
        <taxon>Bacteria</taxon>
        <taxon>Bacillati</taxon>
        <taxon>Bacillota</taxon>
        <taxon>Bacilli</taxon>
        <taxon>Bacillales</taxon>
        <taxon>Bacillaceae</taxon>
        <taxon>Halobacillus</taxon>
    </lineage>
</organism>
<protein>
    <recommendedName>
        <fullName evidence="3">FbpB family small basic protein</fullName>
    </recommendedName>
</protein>
<dbReference type="Pfam" id="PF13040">
    <property type="entry name" value="Fur_reg_FbpB"/>
    <property type="match status" value="1"/>
</dbReference>
<proteinExistence type="predicted"/>
<name>A0A917EV72_HALAA</name>
<reference evidence="1" key="1">
    <citation type="journal article" date="2014" name="Int. J. Syst. Evol. Microbiol.">
        <title>Complete genome sequence of Corynebacterium casei LMG S-19264T (=DSM 44701T), isolated from a smear-ripened cheese.</title>
        <authorList>
            <consortium name="US DOE Joint Genome Institute (JGI-PGF)"/>
            <person name="Walter F."/>
            <person name="Albersmeier A."/>
            <person name="Kalinowski J."/>
            <person name="Ruckert C."/>
        </authorList>
    </citation>
    <scope>NUCLEOTIDE SEQUENCE</scope>
    <source>
        <strain evidence="1">CGMCC 1.12153</strain>
    </source>
</reference>
<dbReference type="RefSeq" id="WP_188375974.1">
    <property type="nucleotide sequence ID" value="NZ_BMEL01000001.1"/>
</dbReference>
<keyword evidence="2" id="KW-1185">Reference proteome</keyword>
<sequence length="47" mass="5888">MRKKQKITYQERVQENIKMILQDQKLMDQIEARIEERHHQRIKKIPS</sequence>
<dbReference type="AlphaFoldDB" id="A0A917EV72"/>
<evidence type="ECO:0000313" key="2">
    <source>
        <dbReference type="Proteomes" id="UP000660110"/>
    </source>
</evidence>
<comment type="caution">
    <text evidence="1">The sequence shown here is derived from an EMBL/GenBank/DDBJ whole genome shotgun (WGS) entry which is preliminary data.</text>
</comment>